<keyword evidence="3" id="KW-1185">Reference proteome</keyword>
<feature type="transmembrane region" description="Helical" evidence="1">
    <location>
        <begin position="561"/>
        <end position="581"/>
    </location>
</feature>
<sequence length="987" mass="107293">MESDSSRGNYAPVIHPQSKSKWLSAGQSIVKLVPVIAFVLVGTSLALIQHLFYLHLNEKRIDSSATELPSFLMSQNNVNFVGTAIAHGARIMFGMAIGSAFTQVFWETLRSKSYTIAQIDALVSCGQSPFHFSAFRAARASLALYAISVTASATALVVVLTPGSLTISTDFKRERPCSVPTVPLGSNNSNETYSETTKSALISILSSDTYLHPFQNELSSTCGDGFTSCSYNVSFVGPASDCVDVTDQTNFTTFLAPIVGGEFLLTANLTNIWNASWIDDGSAGITILSWDMARNLLQATDCRSYNATYGVTINLADNVPGTIEVWNVDRDFLPLQLTDLSFTSDYAQLGFLLLSGSCVVTPNDTVFCNGPSLGSLLATTPSGNFTFSDSVSHIITSFIQNTSISLLSGNVYYGFSNTTATNLQYVDSICSSTVNVFVYSPTRLLSVYGVTLGVTIILIIRGCHLILRNGLERILLLSDLLKLALNSEMLRIDLQTKAYRRSKIQVSRTEGAQQNFIVVRSETVSDDSKLEGPLKSPEPQSKDLNAIPPARKKLALITTTHWKMALFIFGMACSMVLNHLYNSFLDMKGTNSTLRLSDRSGWLANQTIVSGINTALAYSGQTFLALAIATSCNQILWHSLRRRRHSIFGIDSIMNLQANIFSSSILSALRASVSVPLLIFLAASAPFVLIFAPGSIKINPDFKVDQNCTVLAPRNLSTLVTDPTINREIEGVTATNPLENVLASGTYFQPINGCGSGPSASSASQCTYDLQFMGPGLDCEEGLTSNNYSSFVFNPENQMTFLYMANIAAQNADDLSMQLSVQTWDTTRSLYQAASCTGVIRSYSVTISKATINVTNTSVASIIYANMSQLGTFTETYVHDMMTTLSLSQSFIYGNVTIVPTLPFTGGIGTLQLDGNVTWSDNLARTLEDFSQNATLSILSGRVWSYSSDVPDLLENVTTKCTYTDPLCYLGVFRHPQERRRGVDELL</sequence>
<feature type="transmembrane region" description="Helical" evidence="1">
    <location>
        <begin position="675"/>
        <end position="696"/>
    </location>
</feature>
<keyword evidence="1" id="KW-0472">Membrane</keyword>
<accession>A0A0H2RR98</accession>
<dbReference type="EMBL" id="KQ086143">
    <property type="protein sequence ID" value="KLO07366.1"/>
    <property type="molecule type" value="Genomic_DNA"/>
</dbReference>
<feature type="transmembrane region" description="Helical" evidence="1">
    <location>
        <begin position="615"/>
        <end position="636"/>
    </location>
</feature>
<protein>
    <submittedName>
        <fullName evidence="2">Uncharacterized protein</fullName>
    </submittedName>
</protein>
<evidence type="ECO:0000256" key="1">
    <source>
        <dbReference type="SAM" id="Phobius"/>
    </source>
</evidence>
<dbReference type="InParanoid" id="A0A0H2RR98"/>
<reference evidence="2 3" key="1">
    <citation type="submission" date="2015-04" db="EMBL/GenBank/DDBJ databases">
        <title>Complete genome sequence of Schizopora paradoxa KUC8140, a cosmopolitan wood degrader in East Asia.</title>
        <authorList>
            <consortium name="DOE Joint Genome Institute"/>
            <person name="Min B."/>
            <person name="Park H."/>
            <person name="Jang Y."/>
            <person name="Kim J.-J."/>
            <person name="Kim K.H."/>
            <person name="Pangilinan J."/>
            <person name="Lipzen A."/>
            <person name="Riley R."/>
            <person name="Grigoriev I.V."/>
            <person name="Spatafora J.W."/>
            <person name="Choi I.-G."/>
        </authorList>
    </citation>
    <scope>NUCLEOTIDE SEQUENCE [LARGE SCALE GENOMIC DNA]</scope>
    <source>
        <strain evidence="2 3">KUC8140</strain>
    </source>
</reference>
<evidence type="ECO:0000313" key="3">
    <source>
        <dbReference type="Proteomes" id="UP000053477"/>
    </source>
</evidence>
<organism evidence="2 3">
    <name type="scientific">Schizopora paradoxa</name>
    <dbReference type="NCBI Taxonomy" id="27342"/>
    <lineage>
        <taxon>Eukaryota</taxon>
        <taxon>Fungi</taxon>
        <taxon>Dikarya</taxon>
        <taxon>Basidiomycota</taxon>
        <taxon>Agaricomycotina</taxon>
        <taxon>Agaricomycetes</taxon>
        <taxon>Hymenochaetales</taxon>
        <taxon>Schizoporaceae</taxon>
        <taxon>Schizopora</taxon>
    </lineage>
</organism>
<gene>
    <name evidence="2" type="ORF">SCHPADRAFT_651900</name>
</gene>
<name>A0A0H2RR98_9AGAM</name>
<dbReference type="STRING" id="27342.A0A0H2RR98"/>
<dbReference type="AlphaFoldDB" id="A0A0H2RR98"/>
<dbReference type="PANTHER" id="PTHR35041:SF3">
    <property type="entry name" value="FORMYLMETHIONINE DEFORMYLASE-LIKE PROTEIN"/>
    <property type="match status" value="1"/>
</dbReference>
<keyword evidence="1" id="KW-0812">Transmembrane</keyword>
<feature type="transmembrane region" description="Helical" evidence="1">
    <location>
        <begin position="445"/>
        <end position="467"/>
    </location>
</feature>
<feature type="transmembrane region" description="Helical" evidence="1">
    <location>
        <begin position="32"/>
        <end position="54"/>
    </location>
</feature>
<feature type="transmembrane region" description="Helical" evidence="1">
    <location>
        <begin position="142"/>
        <end position="165"/>
    </location>
</feature>
<evidence type="ECO:0000313" key="2">
    <source>
        <dbReference type="EMBL" id="KLO07366.1"/>
    </source>
</evidence>
<proteinExistence type="predicted"/>
<dbReference type="Proteomes" id="UP000053477">
    <property type="component" value="Unassembled WGS sequence"/>
</dbReference>
<dbReference type="OrthoDB" id="5322539at2759"/>
<dbReference type="PANTHER" id="PTHR35041">
    <property type="entry name" value="MEDIATOR OF RNA POLYMERASE II TRANSCRIPTION SUBUNIT 1"/>
    <property type="match status" value="1"/>
</dbReference>
<keyword evidence="1" id="KW-1133">Transmembrane helix</keyword>